<evidence type="ECO:0000256" key="1">
    <source>
        <dbReference type="ARBA" id="ARBA00022729"/>
    </source>
</evidence>
<dbReference type="GO" id="GO:0004222">
    <property type="term" value="F:metalloendopeptidase activity"/>
    <property type="evidence" value="ECO:0007669"/>
    <property type="project" value="TreeGrafter"/>
</dbReference>
<evidence type="ECO:0000259" key="4">
    <source>
        <dbReference type="Pfam" id="PF01551"/>
    </source>
</evidence>
<evidence type="ECO:0000313" key="6">
    <source>
        <dbReference type="EMBL" id="TKD70995.1"/>
    </source>
</evidence>
<dbReference type="Gene3D" id="6.10.250.3150">
    <property type="match status" value="1"/>
</dbReference>
<feature type="domain" description="Peptidoglycan hydrolase PcsB coiled-coil" evidence="5">
    <location>
        <begin position="106"/>
        <end position="181"/>
    </location>
</feature>
<feature type="domain" description="M23ase beta-sheet core" evidence="4">
    <location>
        <begin position="339"/>
        <end position="432"/>
    </location>
</feature>
<dbReference type="Gene3D" id="2.70.70.10">
    <property type="entry name" value="Glucose Permease (Domain IIA)"/>
    <property type="match status" value="1"/>
</dbReference>
<gene>
    <name evidence="6" type="ORF">FBF83_10365</name>
</gene>
<feature type="region of interest" description="Disordered" evidence="2">
    <location>
        <begin position="40"/>
        <end position="62"/>
    </location>
</feature>
<reference evidence="6 7" key="1">
    <citation type="submission" date="2019-04" db="EMBL/GenBank/DDBJ databases">
        <title>Genome sequence of Bacillus hwajinpoensis strain Y2.</title>
        <authorList>
            <person name="Fair J.L."/>
            <person name="Maclea K.S."/>
        </authorList>
    </citation>
    <scope>NUCLEOTIDE SEQUENCE [LARGE SCALE GENOMIC DNA]</scope>
    <source>
        <strain evidence="6 7">Y2</strain>
    </source>
</reference>
<dbReference type="InterPro" id="IPR050570">
    <property type="entry name" value="Cell_wall_metabolism_enzyme"/>
</dbReference>
<dbReference type="InterPro" id="IPR016047">
    <property type="entry name" value="M23ase_b-sheet_dom"/>
</dbReference>
<dbReference type="CDD" id="cd12797">
    <property type="entry name" value="M23_peptidase"/>
    <property type="match status" value="1"/>
</dbReference>
<comment type="caution">
    <text evidence="6">The sequence shown here is derived from an EMBL/GenBank/DDBJ whole genome shotgun (WGS) entry which is preliminary data.</text>
</comment>
<dbReference type="OrthoDB" id="9805070at2"/>
<accession>A0A4U1MK88</accession>
<dbReference type="PANTHER" id="PTHR21666">
    <property type="entry name" value="PEPTIDASE-RELATED"/>
    <property type="match status" value="1"/>
</dbReference>
<feature type="signal peptide" evidence="3">
    <location>
        <begin position="1"/>
        <end position="22"/>
    </location>
</feature>
<dbReference type="EMBL" id="SWFM01000002">
    <property type="protein sequence ID" value="TKD70995.1"/>
    <property type="molecule type" value="Genomic_DNA"/>
</dbReference>
<dbReference type="InterPro" id="IPR011055">
    <property type="entry name" value="Dup_hybrid_motif"/>
</dbReference>
<dbReference type="PANTHER" id="PTHR21666:SF270">
    <property type="entry name" value="MUREIN HYDROLASE ACTIVATOR ENVC"/>
    <property type="match status" value="1"/>
</dbReference>
<keyword evidence="1 3" id="KW-0732">Signal</keyword>
<evidence type="ECO:0000256" key="2">
    <source>
        <dbReference type="SAM" id="MobiDB-lite"/>
    </source>
</evidence>
<organism evidence="6 7">
    <name type="scientific">Guptibacillus hwajinpoensis</name>
    <dbReference type="NCBI Taxonomy" id="208199"/>
    <lineage>
        <taxon>Bacteria</taxon>
        <taxon>Bacillati</taxon>
        <taxon>Bacillota</taxon>
        <taxon>Bacilli</taxon>
        <taxon>Bacillales</taxon>
        <taxon>Guptibacillaceae</taxon>
        <taxon>Guptibacillus</taxon>
    </lineage>
</organism>
<feature type="chain" id="PRO_5039721145" evidence="3">
    <location>
        <begin position="23"/>
        <end position="447"/>
    </location>
</feature>
<dbReference type="Pfam" id="PF24568">
    <property type="entry name" value="CC_PcsB"/>
    <property type="match status" value="1"/>
</dbReference>
<feature type="compositionally biased region" description="Low complexity" evidence="2">
    <location>
        <begin position="280"/>
        <end position="302"/>
    </location>
</feature>
<dbReference type="AlphaFoldDB" id="A0A4U1MK88"/>
<dbReference type="Proteomes" id="UP000310541">
    <property type="component" value="Unassembled WGS sequence"/>
</dbReference>
<protein>
    <submittedName>
        <fullName evidence="6">Peptidase M23</fullName>
    </submittedName>
</protein>
<evidence type="ECO:0000259" key="5">
    <source>
        <dbReference type="Pfam" id="PF24568"/>
    </source>
</evidence>
<evidence type="ECO:0000256" key="3">
    <source>
        <dbReference type="SAM" id="SignalP"/>
    </source>
</evidence>
<dbReference type="InterPro" id="IPR057309">
    <property type="entry name" value="PcsB_CC"/>
</dbReference>
<dbReference type="Pfam" id="PF01551">
    <property type="entry name" value="Peptidase_M23"/>
    <property type="match status" value="1"/>
</dbReference>
<sequence>MKRKIIATALTLTLGLSGLSAAIPQTTIAASLDEQLNDVKKKQSKNEQELKEKESELADVHAEQEDVHADIERLDKEVAETDNQISTKENEINKTNEEIDQLKEEIAVLEDRIAERDKLLKDRVRSMQQNGGGTVDYMEVLLGSKDFGDLVERVLALNTIADQDKKILEEHKADKLSVEEKKAEVEDKLASLQDKKAELEALKKELDAKKAEKDKLMKALEEEEGELHNHMMDLNESAELLEAQEKAVQQEIKRAEEAARKAEAERKAAAKAAKEKAAAEAAAAKKAKNSSSSNESSSKSSPAPAPAPAPAPEPSGSAIFSKPSAGPITSGFGSRWGSMHEGIDIAQGGEVPIKAAAAGTVLKSYHSSSYGNVVFITHSINGQMYTTVYAHMKNRAVSTGQSVSAGTYLGSMGNTGRSTGQHLHFEIHKGGWNASKSNAVNPMNYLR</sequence>
<dbReference type="SUPFAM" id="SSF51261">
    <property type="entry name" value="Duplicated hybrid motif"/>
    <property type="match status" value="1"/>
</dbReference>
<evidence type="ECO:0000313" key="7">
    <source>
        <dbReference type="Proteomes" id="UP000310541"/>
    </source>
</evidence>
<name>A0A4U1MK88_9BACL</name>
<feature type="region of interest" description="Disordered" evidence="2">
    <location>
        <begin position="280"/>
        <end position="324"/>
    </location>
</feature>
<dbReference type="RefSeq" id="WP_136947069.1">
    <property type="nucleotide sequence ID" value="NZ_SWFM01000002.1"/>
</dbReference>
<feature type="compositionally biased region" description="Pro residues" evidence="2">
    <location>
        <begin position="303"/>
        <end position="313"/>
    </location>
</feature>
<proteinExistence type="predicted"/>